<proteinExistence type="predicted"/>
<protein>
    <recommendedName>
        <fullName evidence="3">Spore coat protein</fullName>
    </recommendedName>
</protein>
<evidence type="ECO:0000313" key="2">
    <source>
        <dbReference type="Proteomes" id="UP001501047"/>
    </source>
</evidence>
<dbReference type="Proteomes" id="UP001501047">
    <property type="component" value="Unassembled WGS sequence"/>
</dbReference>
<organism evidence="1 2">
    <name type="scientific">Clostridium subterminale</name>
    <dbReference type="NCBI Taxonomy" id="1550"/>
    <lineage>
        <taxon>Bacteria</taxon>
        <taxon>Bacillati</taxon>
        <taxon>Bacillota</taxon>
        <taxon>Clostridia</taxon>
        <taxon>Eubacteriales</taxon>
        <taxon>Clostridiaceae</taxon>
        <taxon>Clostridium</taxon>
    </lineage>
</organism>
<evidence type="ECO:0008006" key="3">
    <source>
        <dbReference type="Google" id="ProtNLM"/>
    </source>
</evidence>
<keyword evidence="2" id="KW-1185">Reference proteome</keyword>
<evidence type="ECO:0000313" key="1">
    <source>
        <dbReference type="EMBL" id="GAA0765692.1"/>
    </source>
</evidence>
<dbReference type="EMBL" id="BAAACI010000001">
    <property type="protein sequence ID" value="GAA0765692.1"/>
    <property type="molecule type" value="Genomic_DNA"/>
</dbReference>
<accession>A0ABN1KG25</accession>
<name>A0ABN1KG25_CLOSU</name>
<gene>
    <name evidence="1" type="ORF">GCM10008908_02560</name>
</gene>
<comment type="caution">
    <text evidence="1">The sequence shown here is derived from an EMBL/GenBank/DDBJ whole genome shotgun (WGS) entry which is preliminary data.</text>
</comment>
<dbReference type="RefSeq" id="WP_343824494.1">
    <property type="nucleotide sequence ID" value="NZ_BAAACI010000001.1"/>
</dbReference>
<reference evidence="1 2" key="1">
    <citation type="journal article" date="2019" name="Int. J. Syst. Evol. Microbiol.">
        <title>The Global Catalogue of Microorganisms (GCM) 10K type strain sequencing project: providing services to taxonomists for standard genome sequencing and annotation.</title>
        <authorList>
            <consortium name="The Broad Institute Genomics Platform"/>
            <consortium name="The Broad Institute Genome Sequencing Center for Infectious Disease"/>
            <person name="Wu L."/>
            <person name="Ma J."/>
        </authorList>
    </citation>
    <scope>NUCLEOTIDE SEQUENCE [LARGE SCALE GENOMIC DNA]</scope>
    <source>
        <strain evidence="1 2">JCM 1417</strain>
    </source>
</reference>
<sequence length="129" mass="13842">MLSTESLNEIKKKIVTQNSPVTIGATCVAQLAPAVFVLLVEIEVEVPGEDIEEVLIIRLTPAQAAALILQIGLCSIVGPDEIPTPEPGTEVNLICSFVFENEVFLVFDVETDTTDDLVLVRVPLCPIVG</sequence>